<dbReference type="InterPro" id="IPR009613">
    <property type="entry name" value="LMF"/>
</dbReference>
<reference evidence="10" key="1">
    <citation type="submission" date="2023-03" db="EMBL/GenBank/DDBJ databases">
        <authorList>
            <person name="Cremers G."/>
            <person name="Picone N."/>
        </authorList>
    </citation>
    <scope>NUCLEOTIDE SEQUENCE</scope>
    <source>
        <strain evidence="10">Sample_alias</strain>
    </source>
</reference>
<dbReference type="PANTHER" id="PTHR14463">
    <property type="entry name" value="LIPASE MATURATION FACTOR"/>
    <property type="match status" value="1"/>
</dbReference>
<feature type="transmembrane region" description="Helical" evidence="7">
    <location>
        <begin position="247"/>
        <end position="265"/>
    </location>
</feature>
<gene>
    <name evidence="10" type="ORF">MFUM_0611</name>
</gene>
<evidence type="ECO:0000256" key="1">
    <source>
        <dbReference type="ARBA" id="ARBA00004477"/>
    </source>
</evidence>
<evidence type="ECO:0008006" key="12">
    <source>
        <dbReference type="Google" id="ProtNLM"/>
    </source>
</evidence>
<dbReference type="InterPro" id="IPR057434">
    <property type="entry name" value="LMF1/2_N"/>
</dbReference>
<dbReference type="InterPro" id="IPR057433">
    <property type="entry name" value="LMF1/2_C"/>
</dbReference>
<feature type="transmembrane region" description="Helical" evidence="7">
    <location>
        <begin position="112"/>
        <end position="129"/>
    </location>
</feature>
<evidence type="ECO:0000259" key="8">
    <source>
        <dbReference type="Pfam" id="PF06762"/>
    </source>
</evidence>
<evidence type="ECO:0000256" key="3">
    <source>
        <dbReference type="ARBA" id="ARBA00022692"/>
    </source>
</evidence>
<dbReference type="EMBL" id="OX458932">
    <property type="protein sequence ID" value="CAI9084993.1"/>
    <property type="molecule type" value="Genomic_DNA"/>
</dbReference>
<sequence length="515" mass="59989">MKILPFNFKKLQSTPNPLALWLFFRALSFIYFIAFFSLSFQILGLVGEGGILPASPFLHYVQDQIGWRRFFLVPTLFWIIPPTDPILYAGTFLGMFLAVLLFFNIAPALVSLFLWSLYLSYVSVGQIFFNFQWDGLLLECGLLSILSSPWKLHPGFKELTFPPSWATFIFRWLLFRLMLLSGIVKLESHDPTWRALTALKYHYETEPLPTPLAWYFYHFPMWFHETTTFIVLFIELVVPFAIFMGRLGRTVSFILFSLLQLLIILTGNHAFFNWITLALGFVLLDDSFLKKILPFFSKSPPMPCPKLQKKFSFFLILPVFLVSVLLFLESFSFPYPQWTVKLLSSFSALRSINNYGAFAIMTTRRPEIIIEGSTDGIEWKEFPFCWKPSDPHKAPVFISPFHPRLDWQMWFAALSTPKENPWFASLLSCLLHGKKEVIKLFKANPFPFSPPKYVRALIYIYEYSSWSEKKEKGLWWNRTLYGLYFPPASLIVNPQNQEARGIPPSTQWQVSIFEN</sequence>
<keyword evidence="4" id="KW-0256">Endoplasmic reticulum</keyword>
<feature type="transmembrane region" description="Helical" evidence="7">
    <location>
        <begin position="310"/>
        <end position="328"/>
    </location>
</feature>
<evidence type="ECO:0000256" key="2">
    <source>
        <dbReference type="ARBA" id="ARBA00005512"/>
    </source>
</evidence>
<organism evidence="10 11">
    <name type="scientific">Candidatus Methylacidiphilum fumarolicum</name>
    <dbReference type="NCBI Taxonomy" id="591154"/>
    <lineage>
        <taxon>Bacteria</taxon>
        <taxon>Pseudomonadati</taxon>
        <taxon>Verrucomicrobiota</taxon>
        <taxon>Methylacidiphilae</taxon>
        <taxon>Methylacidiphilales</taxon>
        <taxon>Methylacidiphilaceae</taxon>
        <taxon>Methylacidiphilum (ex Ratnadevi et al. 2023)</taxon>
    </lineage>
</organism>
<evidence type="ECO:0000256" key="5">
    <source>
        <dbReference type="ARBA" id="ARBA00022989"/>
    </source>
</evidence>
<comment type="similarity">
    <text evidence="2">Belongs to the lipase maturation factor family.</text>
</comment>
<feature type="transmembrane region" description="Helical" evidence="7">
    <location>
        <begin position="86"/>
        <end position="105"/>
    </location>
</feature>
<proteinExistence type="inferred from homology"/>
<keyword evidence="11" id="KW-1185">Reference proteome</keyword>
<evidence type="ECO:0000313" key="11">
    <source>
        <dbReference type="Proteomes" id="UP001161497"/>
    </source>
</evidence>
<protein>
    <recommendedName>
        <fullName evidence="12">Lipase maturation factor family protein</fullName>
    </recommendedName>
</protein>
<dbReference type="Pfam" id="PF06762">
    <property type="entry name" value="LMF1"/>
    <property type="match status" value="1"/>
</dbReference>
<evidence type="ECO:0000256" key="6">
    <source>
        <dbReference type="ARBA" id="ARBA00023136"/>
    </source>
</evidence>
<evidence type="ECO:0000259" key="9">
    <source>
        <dbReference type="Pfam" id="PF25179"/>
    </source>
</evidence>
<feature type="transmembrane region" description="Helical" evidence="7">
    <location>
        <begin position="221"/>
        <end position="240"/>
    </location>
</feature>
<evidence type="ECO:0000313" key="10">
    <source>
        <dbReference type="EMBL" id="CAI9084993.1"/>
    </source>
</evidence>
<feature type="domain" description="Lipase maturation factor 1/2 C-terminal" evidence="9">
    <location>
        <begin position="352"/>
        <end position="486"/>
    </location>
</feature>
<keyword evidence="3 7" id="KW-0812">Transmembrane</keyword>
<keyword evidence="5 7" id="KW-1133">Transmembrane helix</keyword>
<dbReference type="Pfam" id="PF25179">
    <property type="entry name" value="LMF1_C"/>
    <property type="match status" value="1"/>
</dbReference>
<evidence type="ECO:0000256" key="7">
    <source>
        <dbReference type="SAM" id="Phobius"/>
    </source>
</evidence>
<comment type="subcellular location">
    <subcellularLocation>
        <location evidence="1">Endoplasmic reticulum membrane</location>
        <topology evidence="1">Multi-pass membrane protein</topology>
    </subcellularLocation>
</comment>
<accession>A0ABM9IBH2</accession>
<feature type="domain" description="Lipase maturation factor 1/2 N-terminal" evidence="8">
    <location>
        <begin position="130"/>
        <end position="290"/>
    </location>
</feature>
<dbReference type="RefSeq" id="WP_009061139.1">
    <property type="nucleotide sequence ID" value="NZ_JAHXRZ010000001.1"/>
</dbReference>
<name>A0ABM9IBH2_9BACT</name>
<evidence type="ECO:0000256" key="4">
    <source>
        <dbReference type="ARBA" id="ARBA00022824"/>
    </source>
</evidence>
<feature type="transmembrane region" description="Helical" evidence="7">
    <location>
        <begin position="20"/>
        <end position="43"/>
    </location>
</feature>
<keyword evidence="6 7" id="KW-0472">Membrane</keyword>
<dbReference type="Proteomes" id="UP001161497">
    <property type="component" value="Chromosome"/>
</dbReference>